<comment type="caution">
    <text evidence="8">The sequence shown here is derived from an EMBL/GenBank/DDBJ whole genome shotgun (WGS) entry which is preliminary data.</text>
</comment>
<feature type="transmembrane region" description="Helical" evidence="7">
    <location>
        <begin position="743"/>
        <end position="766"/>
    </location>
</feature>
<dbReference type="PRINTS" id="PR01035">
    <property type="entry name" value="TCRTETA"/>
</dbReference>
<feature type="transmembrane region" description="Helical" evidence="7">
    <location>
        <begin position="786"/>
        <end position="806"/>
    </location>
</feature>
<organism evidence="8 9">
    <name type="scientific">Moniliophthora roreri</name>
    <name type="common">Frosty pod rot fungus</name>
    <name type="synonym">Monilia roreri</name>
    <dbReference type="NCBI Taxonomy" id="221103"/>
    <lineage>
        <taxon>Eukaryota</taxon>
        <taxon>Fungi</taxon>
        <taxon>Dikarya</taxon>
        <taxon>Basidiomycota</taxon>
        <taxon>Agaricomycotina</taxon>
        <taxon>Agaricomycetes</taxon>
        <taxon>Agaricomycetidae</taxon>
        <taxon>Agaricales</taxon>
        <taxon>Marasmiineae</taxon>
        <taxon>Marasmiaceae</taxon>
        <taxon>Moniliophthora</taxon>
    </lineage>
</organism>
<dbReference type="InterPro" id="IPR001958">
    <property type="entry name" value="Tet-R_TetA/multi-R_MdtG-like"/>
</dbReference>
<dbReference type="GO" id="GO:0016020">
    <property type="term" value="C:membrane"/>
    <property type="evidence" value="ECO:0007669"/>
    <property type="project" value="UniProtKB-SubCell"/>
</dbReference>
<dbReference type="EMBL" id="LATX01002262">
    <property type="protein sequence ID" value="KTB32067.1"/>
    <property type="molecule type" value="Genomic_DNA"/>
</dbReference>
<dbReference type="SUPFAM" id="SSF103473">
    <property type="entry name" value="MFS general substrate transporter"/>
    <property type="match status" value="2"/>
</dbReference>
<dbReference type="Gene3D" id="1.20.1250.20">
    <property type="entry name" value="MFS general substrate transporter like domains"/>
    <property type="match status" value="2"/>
</dbReference>
<feature type="region of interest" description="Disordered" evidence="6">
    <location>
        <begin position="424"/>
        <end position="444"/>
    </location>
</feature>
<proteinExistence type="predicted"/>
<evidence type="ECO:0000313" key="9">
    <source>
        <dbReference type="Proteomes" id="UP000054988"/>
    </source>
</evidence>
<dbReference type="GO" id="GO:0022857">
    <property type="term" value="F:transmembrane transporter activity"/>
    <property type="evidence" value="ECO:0007669"/>
    <property type="project" value="InterPro"/>
</dbReference>
<feature type="transmembrane region" description="Helical" evidence="7">
    <location>
        <begin position="818"/>
        <end position="838"/>
    </location>
</feature>
<name>A0A0W0F6U4_MONRR</name>
<feature type="transmembrane region" description="Helical" evidence="7">
    <location>
        <begin position="265"/>
        <end position="288"/>
    </location>
</feature>
<evidence type="ECO:0000256" key="4">
    <source>
        <dbReference type="ARBA" id="ARBA00022989"/>
    </source>
</evidence>
<dbReference type="PANTHER" id="PTHR23504">
    <property type="entry name" value="MAJOR FACILITATOR SUPERFAMILY DOMAIN-CONTAINING PROTEIN 10"/>
    <property type="match status" value="1"/>
</dbReference>
<accession>A0A0W0F6U4</accession>
<dbReference type="InterPro" id="IPR036259">
    <property type="entry name" value="MFS_trans_sf"/>
</dbReference>
<keyword evidence="2" id="KW-0813">Transport</keyword>
<reference evidence="8 9" key="1">
    <citation type="submission" date="2015-12" db="EMBL/GenBank/DDBJ databases">
        <title>Draft genome sequence of Moniliophthora roreri, the causal agent of frosty pod rot of cacao.</title>
        <authorList>
            <person name="Aime M.C."/>
            <person name="Diaz-Valderrama J.R."/>
            <person name="Kijpornyongpan T."/>
            <person name="Phillips-Mora W."/>
        </authorList>
    </citation>
    <scope>NUCLEOTIDE SEQUENCE [LARGE SCALE GENOMIC DNA]</scope>
    <source>
        <strain evidence="8 9">MCA 2952</strain>
    </source>
</reference>
<evidence type="ECO:0000256" key="3">
    <source>
        <dbReference type="ARBA" id="ARBA00022692"/>
    </source>
</evidence>
<evidence type="ECO:0000256" key="2">
    <source>
        <dbReference type="ARBA" id="ARBA00022448"/>
    </source>
</evidence>
<feature type="transmembrane region" description="Helical" evidence="7">
    <location>
        <begin position="711"/>
        <end position="731"/>
    </location>
</feature>
<evidence type="ECO:0000313" key="8">
    <source>
        <dbReference type="EMBL" id="KTB32067.1"/>
    </source>
</evidence>
<feature type="transmembrane region" description="Helical" evidence="7">
    <location>
        <begin position="223"/>
        <end position="245"/>
    </location>
</feature>
<dbReference type="AlphaFoldDB" id="A0A0W0F6U4"/>
<feature type="region of interest" description="Disordered" evidence="6">
    <location>
        <begin position="347"/>
        <end position="376"/>
    </location>
</feature>
<comment type="subcellular location">
    <subcellularLocation>
        <location evidence="1">Membrane</location>
        <topology evidence="1">Multi-pass membrane protein</topology>
    </subcellularLocation>
</comment>
<keyword evidence="5 7" id="KW-0472">Membrane</keyword>
<evidence type="ECO:0000256" key="5">
    <source>
        <dbReference type="ARBA" id="ARBA00023136"/>
    </source>
</evidence>
<dbReference type="Proteomes" id="UP000054988">
    <property type="component" value="Unassembled WGS sequence"/>
</dbReference>
<feature type="transmembrane region" description="Helical" evidence="7">
    <location>
        <begin position="850"/>
        <end position="870"/>
    </location>
</feature>
<feature type="transmembrane region" description="Helical" evidence="7">
    <location>
        <begin position="132"/>
        <end position="154"/>
    </location>
</feature>
<feature type="transmembrane region" description="Helical" evidence="7">
    <location>
        <begin position="96"/>
        <end position="120"/>
    </location>
</feature>
<protein>
    <recommendedName>
        <fullName evidence="10">Major facilitator superfamily MFS-1</fullName>
    </recommendedName>
</protein>
<keyword evidence="3 7" id="KW-0812">Transmembrane</keyword>
<sequence length="871" mass="94135">MTLTKSLRLSLASKLDTDFNGYEDDIAGEDSNANDRSSSYGGGTGIPVFRSFSISDIWNRNADCETPTNERPPIPSLIQPSGEVYYATPLPFLSMVVLSITMLSEFLSANVSAPFMLFMVKGFGVGTDDADVAFWTGVLVSVFFLTQFLTSLLWATLAEKYSPRMVLFVCLMGSAVSTIVFGAAKSLPVASMARLAQGVFAGSIGVAKSSVGVITDSSNEGRAYAILGFCWGFGSVAGAVVGGIFERPAIKWPGIFGSIPLFVDFPYILPCAVAASVMVLGAFLTCFLGPDVGPRQGRDSLLVEKAFIPLPDDPAPSTNLNRASSAVSVKHLSRKLSGYFNEPTVEESTPLIPPQLAPRPISNYSTVNPRQGYPLDRTQTMTIDSTRSSRGRSRFFSGSFGRRSARDAHISGIVRPRGRSIVSYVSTTDNDTERGDDAGNGNRRLSRYASDLSLLHRMVLANENLVRGGIADLWVAAAISMEGDGDQEPFEYDGDDEAVDVFTEGDETEAEADAVVEDDNDENRNNEDRGRRVSFSTATDTPSRNRARSSSTSAAPLQNTPSRLARPFFGRQTSDINTPTPVPVSPVFNRIEAPERFFPRSDTIESNMSNFRAVIGEPALPPILETRRLSNFEPVYPPLETVHGDEADLAASALVKEGKEAVPSLMSEIPLLVIVQYGLLALHSTTHDQVFMSYLVSNYNTGGLNLNAGHFAQLIATMCLFQIFYQFYLYPNVGPPRGPFSHLTMFQVGCLLFIPSYVSAIFLRSMASPDGHGDGLLMIALTGGTAIRYCGSTFGYTAISILLNYMTPVHAIGYANGIAQSVVSLARFIGPIFGGWLWSYSVQTDPSGYYLGFVVCSVICGLAVLGSLTIR</sequence>
<evidence type="ECO:0000256" key="7">
    <source>
        <dbReference type="SAM" id="Phobius"/>
    </source>
</evidence>
<gene>
    <name evidence="8" type="ORF">WG66_15362</name>
</gene>
<dbReference type="eggNOG" id="KOG2615">
    <property type="taxonomic scope" value="Eukaryota"/>
</dbReference>
<keyword evidence="4 7" id="KW-1133">Transmembrane helix</keyword>
<evidence type="ECO:0000256" key="1">
    <source>
        <dbReference type="ARBA" id="ARBA00004141"/>
    </source>
</evidence>
<evidence type="ECO:0000256" key="6">
    <source>
        <dbReference type="SAM" id="MobiDB-lite"/>
    </source>
</evidence>
<evidence type="ECO:0008006" key="10">
    <source>
        <dbReference type="Google" id="ProtNLM"/>
    </source>
</evidence>
<dbReference type="Pfam" id="PF07690">
    <property type="entry name" value="MFS_1"/>
    <property type="match status" value="1"/>
</dbReference>
<feature type="region of interest" description="Disordered" evidence="6">
    <location>
        <begin position="507"/>
        <end position="565"/>
    </location>
</feature>
<dbReference type="PANTHER" id="PTHR23504:SF17">
    <property type="entry name" value="MAJOR FACILITATOR SUPERFAMILY (MFS) PROFILE DOMAIN-CONTAINING PROTEIN"/>
    <property type="match status" value="1"/>
</dbReference>
<dbReference type="InterPro" id="IPR011701">
    <property type="entry name" value="MFS"/>
</dbReference>
<feature type="compositionally biased region" description="Basic and acidic residues" evidence="6">
    <location>
        <begin position="522"/>
        <end position="531"/>
    </location>
</feature>
<feature type="compositionally biased region" description="Acidic residues" evidence="6">
    <location>
        <begin position="507"/>
        <end position="521"/>
    </location>
</feature>
<feature type="transmembrane region" description="Helical" evidence="7">
    <location>
        <begin position="166"/>
        <end position="184"/>
    </location>
</feature>